<dbReference type="InterPro" id="IPR036410">
    <property type="entry name" value="HSP_DnaJ_Cys-rich_dom_sf"/>
</dbReference>
<dbReference type="AlphaFoldDB" id="A0AA37RUC3"/>
<evidence type="ECO:0008006" key="3">
    <source>
        <dbReference type="Google" id="ProtNLM"/>
    </source>
</evidence>
<reference evidence="1" key="1">
    <citation type="journal article" date="2014" name="Int. J. Syst. Evol. Microbiol.">
        <title>Complete genome sequence of Corynebacterium casei LMG S-19264T (=DSM 44701T), isolated from a smear-ripened cheese.</title>
        <authorList>
            <consortium name="US DOE Joint Genome Institute (JGI-PGF)"/>
            <person name="Walter F."/>
            <person name="Albersmeier A."/>
            <person name="Kalinowski J."/>
            <person name="Ruckert C."/>
        </authorList>
    </citation>
    <scope>NUCLEOTIDE SEQUENCE</scope>
    <source>
        <strain evidence="1">NBRC 101628</strain>
    </source>
</reference>
<dbReference type="SUPFAM" id="SSF57938">
    <property type="entry name" value="DnaJ/Hsp40 cysteine-rich domain"/>
    <property type="match status" value="1"/>
</dbReference>
<dbReference type="EMBL" id="BSNC01000002">
    <property type="protein sequence ID" value="GLP95313.1"/>
    <property type="molecule type" value="Genomic_DNA"/>
</dbReference>
<dbReference type="Gene3D" id="1.10.274.110">
    <property type="match status" value="1"/>
</dbReference>
<accession>A0AA37RUC3</accession>
<name>A0AA37RUC3_9GAMM</name>
<dbReference type="RefSeq" id="WP_095506637.1">
    <property type="nucleotide sequence ID" value="NZ_BSNC01000002.1"/>
</dbReference>
<keyword evidence="2" id="KW-1185">Reference proteome</keyword>
<gene>
    <name evidence="1" type="ORF">GCM10007895_06190</name>
</gene>
<sequence length="191" mass="21457">MNITLERLFTTPALKTANWHSGGGRSVIRFEREDALGIISQLEANCPIGCYMLAVRIANCPISEAKLKVSITGTLIQRGFTEDKAKALAIVLLAEHVGTTKCPKCRGTGERISRRYGTIRLCNDCGGSGQMQFTTKRLARRFANELGRKYPHAKFLRNCYPHYQRLGNELLDHLSKAQSFARTLLNELNWE</sequence>
<dbReference type="InterPro" id="IPR038500">
    <property type="entry name" value="Antitermination_sf"/>
</dbReference>
<protein>
    <recommendedName>
        <fullName evidence="3">Antitermination protein</fullName>
    </recommendedName>
</protein>
<evidence type="ECO:0000313" key="2">
    <source>
        <dbReference type="Proteomes" id="UP001161422"/>
    </source>
</evidence>
<organism evidence="1 2">
    <name type="scientific">Paraferrimonas sedimenticola</name>
    <dbReference type="NCBI Taxonomy" id="375674"/>
    <lineage>
        <taxon>Bacteria</taxon>
        <taxon>Pseudomonadati</taxon>
        <taxon>Pseudomonadota</taxon>
        <taxon>Gammaproteobacteria</taxon>
        <taxon>Alteromonadales</taxon>
        <taxon>Ferrimonadaceae</taxon>
        <taxon>Paraferrimonas</taxon>
    </lineage>
</organism>
<evidence type="ECO:0000313" key="1">
    <source>
        <dbReference type="EMBL" id="GLP95313.1"/>
    </source>
</evidence>
<reference evidence="1" key="2">
    <citation type="submission" date="2023-01" db="EMBL/GenBank/DDBJ databases">
        <title>Draft genome sequence of Paraferrimonas sedimenticola strain NBRC 101628.</title>
        <authorList>
            <person name="Sun Q."/>
            <person name="Mori K."/>
        </authorList>
    </citation>
    <scope>NUCLEOTIDE SEQUENCE</scope>
    <source>
        <strain evidence="1">NBRC 101628</strain>
    </source>
</reference>
<proteinExistence type="predicted"/>
<comment type="caution">
    <text evidence="1">The sequence shown here is derived from an EMBL/GenBank/DDBJ whole genome shotgun (WGS) entry which is preliminary data.</text>
</comment>
<dbReference type="Proteomes" id="UP001161422">
    <property type="component" value="Unassembled WGS sequence"/>
</dbReference>